<dbReference type="PROSITE" id="PS50172">
    <property type="entry name" value="BRCT"/>
    <property type="match status" value="6"/>
</dbReference>
<feature type="region of interest" description="Disordered" evidence="15">
    <location>
        <begin position="457"/>
        <end position="480"/>
    </location>
</feature>
<evidence type="ECO:0000256" key="7">
    <source>
        <dbReference type="ARBA" id="ARBA00022553"/>
    </source>
</evidence>
<feature type="compositionally biased region" description="Basic and acidic residues" evidence="15">
    <location>
        <begin position="1206"/>
        <end position="1216"/>
    </location>
</feature>
<evidence type="ECO:0000256" key="8">
    <source>
        <dbReference type="ARBA" id="ARBA00022737"/>
    </source>
</evidence>
<feature type="compositionally biased region" description="Low complexity" evidence="15">
    <location>
        <begin position="1243"/>
        <end position="1254"/>
    </location>
</feature>
<feature type="compositionally biased region" description="Basic and acidic residues" evidence="15">
    <location>
        <begin position="1"/>
        <end position="15"/>
    </location>
</feature>
<feature type="compositionally biased region" description="Basic residues" evidence="15">
    <location>
        <begin position="1222"/>
        <end position="1233"/>
    </location>
</feature>
<evidence type="ECO:0000256" key="15">
    <source>
        <dbReference type="SAM" id="MobiDB-lite"/>
    </source>
</evidence>
<keyword evidence="11" id="KW-0234">DNA repair</keyword>
<keyword evidence="10" id="KW-0238">DNA-binding</keyword>
<dbReference type="GO" id="GO:0007095">
    <property type="term" value="P:mitotic G2 DNA damage checkpoint signaling"/>
    <property type="evidence" value="ECO:0007669"/>
    <property type="project" value="TreeGrafter"/>
</dbReference>
<comment type="subcellular location">
    <subcellularLocation>
        <location evidence="2">Chromosome</location>
    </subcellularLocation>
    <subcellularLocation>
        <location evidence="3">Cytoplasm</location>
        <location evidence="3">Cytoskeleton</location>
        <location evidence="3">Microtubule organizing center</location>
        <location evidence="3">Centrosome</location>
    </subcellularLocation>
    <subcellularLocation>
        <location evidence="4">Cytoplasm</location>
        <location evidence="4">Cytoskeleton</location>
        <location evidence="4">Spindle pole</location>
    </subcellularLocation>
    <subcellularLocation>
        <location evidence="1">Nucleus</location>
    </subcellularLocation>
</comment>
<dbReference type="CDD" id="cd17738">
    <property type="entry name" value="BRCT_TopBP1_rpt7"/>
    <property type="match status" value="1"/>
</dbReference>
<dbReference type="STRING" id="6573.A0A210PVS7"/>
<dbReference type="GO" id="GO:0000922">
    <property type="term" value="C:spindle pole"/>
    <property type="evidence" value="ECO:0007669"/>
    <property type="project" value="UniProtKB-SubCell"/>
</dbReference>
<feature type="compositionally biased region" description="Acidic residues" evidence="15">
    <location>
        <begin position="535"/>
        <end position="547"/>
    </location>
</feature>
<dbReference type="InterPro" id="IPR036420">
    <property type="entry name" value="BRCT_dom_sf"/>
</dbReference>
<dbReference type="Pfam" id="PF12738">
    <property type="entry name" value="PTCB-BRCT"/>
    <property type="match status" value="2"/>
</dbReference>
<dbReference type="GO" id="GO:0003677">
    <property type="term" value="F:DNA binding"/>
    <property type="evidence" value="ECO:0007669"/>
    <property type="project" value="UniProtKB-KW"/>
</dbReference>
<keyword evidence="8" id="KW-0677">Repeat</keyword>
<evidence type="ECO:0000256" key="14">
    <source>
        <dbReference type="ARBA" id="ARBA00061360"/>
    </source>
</evidence>
<feature type="region of interest" description="Disordered" evidence="15">
    <location>
        <begin position="504"/>
        <end position="553"/>
    </location>
</feature>
<dbReference type="FunFam" id="3.40.50.10190:FF:000023">
    <property type="entry name" value="DNA topoisomerase II binding protein 1"/>
    <property type="match status" value="1"/>
</dbReference>
<dbReference type="CDD" id="cd18434">
    <property type="entry name" value="BRCT_TopBP1_rpt5"/>
    <property type="match status" value="1"/>
</dbReference>
<dbReference type="CDD" id="cd17728">
    <property type="entry name" value="BRCT_TopBP1_rpt8"/>
    <property type="match status" value="1"/>
</dbReference>
<feature type="domain" description="BRCT" evidence="16">
    <location>
        <begin position="196"/>
        <end position="285"/>
    </location>
</feature>
<feature type="compositionally biased region" description="Polar residues" evidence="15">
    <location>
        <begin position="779"/>
        <end position="799"/>
    </location>
</feature>
<feature type="compositionally biased region" description="Acidic residues" evidence="15">
    <location>
        <begin position="1345"/>
        <end position="1357"/>
    </location>
</feature>
<keyword evidence="18" id="KW-1185">Reference proteome</keyword>
<feature type="domain" description="BRCT" evidence="16">
    <location>
        <begin position="981"/>
        <end position="1072"/>
    </location>
</feature>
<gene>
    <name evidence="17" type="ORF">KP79_PYT04468</name>
</gene>
<feature type="compositionally biased region" description="Polar residues" evidence="15">
    <location>
        <begin position="1285"/>
        <end position="1307"/>
    </location>
</feature>
<dbReference type="InterPro" id="IPR059215">
    <property type="entry name" value="BRCT2_TopBP1-like"/>
</dbReference>
<feature type="compositionally biased region" description="Basic and acidic residues" evidence="15">
    <location>
        <begin position="757"/>
        <end position="778"/>
    </location>
</feature>
<keyword evidence="12" id="KW-0206">Cytoskeleton</keyword>
<evidence type="ECO:0000256" key="6">
    <source>
        <dbReference type="ARBA" id="ARBA00022490"/>
    </source>
</evidence>
<keyword evidence="6" id="KW-0963">Cytoplasm</keyword>
<dbReference type="CDD" id="cd17727">
    <property type="entry name" value="BRCT_TopBP1_rpt6"/>
    <property type="match status" value="1"/>
</dbReference>
<keyword evidence="7" id="KW-0597">Phosphoprotein</keyword>
<comment type="caution">
    <text evidence="17">The sequence shown here is derived from an EMBL/GenBank/DDBJ whole genome shotgun (WGS) entry which is preliminary data.</text>
</comment>
<protein>
    <submittedName>
        <fullName evidence="17">DNA topoisomerase 2-binding protein 1</fullName>
    </submittedName>
</protein>
<dbReference type="OrthoDB" id="251770at2759"/>
<dbReference type="FunFam" id="3.40.50.10190:FF:000020">
    <property type="entry name" value="DNA topoisomerase II binding protein 1"/>
    <property type="match status" value="1"/>
</dbReference>
<name>A0A210PVS7_MIZYE</name>
<keyword evidence="9" id="KW-0227">DNA damage</keyword>
<dbReference type="Proteomes" id="UP000242188">
    <property type="component" value="Unassembled WGS sequence"/>
</dbReference>
<feature type="compositionally biased region" description="Basic and acidic residues" evidence="15">
    <location>
        <begin position="1143"/>
        <end position="1153"/>
    </location>
</feature>
<dbReference type="EMBL" id="NEDP02005459">
    <property type="protein sequence ID" value="OWF40591.1"/>
    <property type="molecule type" value="Genomic_DNA"/>
</dbReference>
<keyword evidence="13" id="KW-0539">Nucleus</keyword>
<evidence type="ECO:0000256" key="1">
    <source>
        <dbReference type="ARBA" id="ARBA00004123"/>
    </source>
</evidence>
<evidence type="ECO:0000256" key="11">
    <source>
        <dbReference type="ARBA" id="ARBA00023204"/>
    </source>
</evidence>
<dbReference type="CDD" id="cd17718">
    <property type="entry name" value="BRCT_TopBP1_rpt3"/>
    <property type="match status" value="1"/>
</dbReference>
<feature type="compositionally biased region" description="Polar residues" evidence="15">
    <location>
        <begin position="1255"/>
        <end position="1278"/>
    </location>
</feature>
<keyword evidence="17" id="KW-0413">Isomerase</keyword>
<feature type="compositionally biased region" description="Basic and acidic residues" evidence="15">
    <location>
        <begin position="1368"/>
        <end position="1381"/>
    </location>
</feature>
<feature type="compositionally biased region" description="Basic and acidic residues" evidence="15">
    <location>
        <begin position="1173"/>
        <end position="1184"/>
    </location>
</feature>
<dbReference type="Gene3D" id="3.40.50.10190">
    <property type="entry name" value="BRCT domain"/>
    <property type="match status" value="9"/>
</dbReference>
<evidence type="ECO:0000256" key="10">
    <source>
        <dbReference type="ARBA" id="ARBA00023125"/>
    </source>
</evidence>
<dbReference type="SMART" id="SM00292">
    <property type="entry name" value="BRCT"/>
    <property type="match status" value="8"/>
</dbReference>
<dbReference type="GO" id="GO:0033314">
    <property type="term" value="P:mitotic DNA replication checkpoint signaling"/>
    <property type="evidence" value="ECO:0007669"/>
    <property type="project" value="TreeGrafter"/>
</dbReference>
<dbReference type="GO" id="GO:0016853">
    <property type="term" value="F:isomerase activity"/>
    <property type="evidence" value="ECO:0007669"/>
    <property type="project" value="UniProtKB-KW"/>
</dbReference>
<feature type="compositionally biased region" description="Polar residues" evidence="15">
    <location>
        <begin position="1159"/>
        <end position="1172"/>
    </location>
</feature>
<dbReference type="PANTHER" id="PTHR13561">
    <property type="entry name" value="DNA REPLICATION REGULATOR DPB11-RELATED"/>
    <property type="match status" value="1"/>
</dbReference>
<feature type="compositionally biased region" description="Low complexity" evidence="15">
    <location>
        <begin position="1111"/>
        <end position="1122"/>
    </location>
</feature>
<evidence type="ECO:0000256" key="12">
    <source>
        <dbReference type="ARBA" id="ARBA00023212"/>
    </source>
</evidence>
<dbReference type="Pfam" id="PF21298">
    <property type="entry name" value="TopBP1_BRCT0"/>
    <property type="match status" value="1"/>
</dbReference>
<evidence type="ECO:0000256" key="4">
    <source>
        <dbReference type="ARBA" id="ARBA00004647"/>
    </source>
</evidence>
<feature type="compositionally biased region" description="Polar residues" evidence="15">
    <location>
        <begin position="1123"/>
        <end position="1139"/>
    </location>
</feature>
<dbReference type="GO" id="GO:0005634">
    <property type="term" value="C:nucleus"/>
    <property type="evidence" value="ECO:0007669"/>
    <property type="project" value="UniProtKB-SubCell"/>
</dbReference>
<feature type="domain" description="BRCT" evidence="16">
    <location>
        <begin position="123"/>
        <end position="176"/>
    </location>
</feature>
<feature type="region of interest" description="Disordered" evidence="15">
    <location>
        <begin position="757"/>
        <end position="873"/>
    </location>
</feature>
<evidence type="ECO:0000256" key="2">
    <source>
        <dbReference type="ARBA" id="ARBA00004286"/>
    </source>
</evidence>
<organism evidence="17 18">
    <name type="scientific">Mizuhopecten yessoensis</name>
    <name type="common">Japanese scallop</name>
    <name type="synonym">Patinopecten yessoensis</name>
    <dbReference type="NCBI Taxonomy" id="6573"/>
    <lineage>
        <taxon>Eukaryota</taxon>
        <taxon>Metazoa</taxon>
        <taxon>Spiralia</taxon>
        <taxon>Lophotrochozoa</taxon>
        <taxon>Mollusca</taxon>
        <taxon>Bivalvia</taxon>
        <taxon>Autobranchia</taxon>
        <taxon>Pteriomorphia</taxon>
        <taxon>Pectinida</taxon>
        <taxon>Pectinoidea</taxon>
        <taxon>Pectinidae</taxon>
        <taxon>Mizuhopecten</taxon>
    </lineage>
</organism>
<accession>A0A210PVS7</accession>
<feature type="domain" description="BRCT" evidence="16">
    <location>
        <begin position="642"/>
        <end position="737"/>
    </location>
</feature>
<dbReference type="GO" id="GO:0006281">
    <property type="term" value="P:DNA repair"/>
    <property type="evidence" value="ECO:0007669"/>
    <property type="project" value="UniProtKB-KW"/>
</dbReference>
<feature type="compositionally biased region" description="Basic residues" evidence="15">
    <location>
        <begin position="1094"/>
        <end position="1103"/>
    </location>
</feature>
<dbReference type="InterPro" id="IPR057595">
    <property type="entry name" value="TopB1_SLF1_BRCT"/>
</dbReference>
<feature type="compositionally biased region" description="Basic and acidic residues" evidence="15">
    <location>
        <begin position="1312"/>
        <end position="1327"/>
    </location>
</feature>
<feature type="domain" description="BRCT" evidence="16">
    <location>
        <begin position="356"/>
        <end position="446"/>
    </location>
</feature>
<evidence type="ECO:0000313" key="18">
    <source>
        <dbReference type="Proteomes" id="UP000242188"/>
    </source>
</evidence>
<dbReference type="InterPro" id="IPR001357">
    <property type="entry name" value="BRCT_dom"/>
</dbReference>
<evidence type="ECO:0000256" key="13">
    <source>
        <dbReference type="ARBA" id="ARBA00023242"/>
    </source>
</evidence>
<feature type="region of interest" description="Disordered" evidence="15">
    <location>
        <begin position="1"/>
        <end position="27"/>
    </location>
</feature>
<dbReference type="Pfam" id="PF23294">
    <property type="entry name" value="BRCT_TopB1_SLF1"/>
    <property type="match status" value="1"/>
</dbReference>
<dbReference type="CDD" id="cd17731">
    <property type="entry name" value="BRCT_TopBP1_rpt2_like"/>
    <property type="match status" value="1"/>
</dbReference>
<feature type="region of interest" description="Disordered" evidence="15">
    <location>
        <begin position="1081"/>
        <end position="1398"/>
    </location>
</feature>
<evidence type="ECO:0000313" key="17">
    <source>
        <dbReference type="EMBL" id="OWF40591.1"/>
    </source>
</evidence>
<dbReference type="FunFam" id="3.40.50.10190:FF:000021">
    <property type="entry name" value="DNA topoisomerase II binding protein 1"/>
    <property type="match status" value="1"/>
</dbReference>
<dbReference type="GO" id="GO:0005813">
    <property type="term" value="C:centrosome"/>
    <property type="evidence" value="ECO:0007669"/>
    <property type="project" value="UniProtKB-SubCell"/>
</dbReference>
<dbReference type="SUPFAM" id="SSF52113">
    <property type="entry name" value="BRCT domain"/>
    <property type="match status" value="6"/>
</dbReference>
<dbReference type="FunFam" id="3.40.50.10190:FF:000018">
    <property type="entry name" value="DNA topoisomerase 2-binding protein 1"/>
    <property type="match status" value="1"/>
</dbReference>
<sequence length="1677" mass="186133">MGEDEFKVRCVKTSDSDDESDGSEAMMKAHKSLKTEGFAPVWMTPKECLKVKRKEKNCVYLFDPFEGQAFDHIKSLCCRILGPQCILESLEYKLEIPRKARPVYNLAMRNVVACCTNLDKQTRDEVHEKIELMSGSVGKDFTEAVTHLIAGEVGSKKYQVAASLGKQIMSADWVYKVWEISQTRAVHGLDAGLDEYRCPIFKGLVITVSGLDPQERNDVKKLIHSEGGKYTGEMKVNECTHLIINKPKGTKYEFAKKWKLNIVRTAWLYDSVDKGFCQDTEKYKVMVDDKSQAKTSTPEKDVPHTRASTIADLSCIANVSVIGHINETAATTNIHTHKSFEDTDTTLNGIDLTQPPADLFLDGCKIFLSGFKGQALEKVRKVINAGGGTRLNQLNENVSHVIVGERVEKDMNLLKEATFRPHVVGAVWLAECYRQGHAVEEQPYLCPEFASDLPLSPKTKGKLTAKEPSPVTKDKVPEADNQDADMEDIMSQYLLQADHGLGSQDTTVLDKDQTQDPSAPAPGAEGPPREREEEAAGEGDVTEDPDMEGSPKPIFRRKSFMFFGFEEDAVKELTQFIVERRGRVFDPKVRVVLDYAVVPLDGFPVDRTASEVVTNAWLQICLEHDTLMTDANELYHPLDLNLEPQQLTGCVLSISGYSGTERDCLMHIAELLGAKCQDYFVRKASKGLQPSTHLIVREAEGSKYEAAKKWNIPAVSNRWLFACAKSGKREKEEKFHIDNKNIDSVEMEVQETSTRTAEVEISEHHRKPDEALVGRGEVRQQNSIMDKQEAVPTNDSTVNVPVEEIRGRKSLKRTSSTLDCPGTTEDNNRPSKVARTLENVKESSRQMDSGTEESISRPVDKPNQGSQKENVSRVNKAAVNERVKALQAEVDTTPQGGSRFRTGLQTPSPGRFLDLSKEFHPVFDLTDALASLETPEGHRKVSRRKTSLPLDELYTIQIEKGLKNMEEGQPAVEKTPIKVDKEVPPLHGVTIVVNKKLSSQQSDFNNIVSDLGGDYRWSYDNSCTHYVFQGRANDTTKEFRLARDQGKIIVSPHWLQMCKEQMARVDESLFPHTFNPNLSLSVVTSKRTETPGRASRRAGRAGSRKGEEVASSSNTTTSTSHSKQLSPSPKPEQSINSKPALSKTEDLQSDTKQEISPLRSESSSPPQGTKPDTSPKEEGQKSGEEVMEQEGGAKETEGLEIGGTLELREVLSKQLEKMMGSKAKKNTRRKSKRLNSSGQMNMSGETSGELSGEGRNSNHSRPPSHQNRWSLQDEQSGQNERRNSRQTTGGKSLENNSGPEASQSVQITWDDPTGRLEEEKLAHKLERACSPTQDPALPPGYLDAEFSEVEEEEEEEEKPVPHLPHYGKTPDRHPEDDRIKTPEAPALAFPKPRHSTRGDISEPVVAVSDAEEKAKEETARPTPVFLLSGVSQEEKDHYGALVEQLGGQMLDGQMYSSACTHLVIGLPSRNEKFLASVASGKWVLHKSYFEACRQEGKFVPEALYEWGGEGTSSLASSKNQVVVKLAAAAHSWRVSVDEERQRSGSCFGAFSGWKVLLCADPNKESSFRRLLAAGGATVLTNKPPFSRSLSATHAFIELSKYKMSQEDLEVLLSNNVSCLRPDFIAAHLTDSPPPRPEDFCPPEVSALSVSMKGEMSGRRKLSSSSSSESRNRRAKHH</sequence>
<proteinExistence type="inferred from homology"/>
<evidence type="ECO:0000256" key="5">
    <source>
        <dbReference type="ARBA" id="ARBA00022454"/>
    </source>
</evidence>
<dbReference type="FunFam" id="3.40.50.10190:FF:000010">
    <property type="entry name" value="DNA topoisomerase II binding protein 1"/>
    <property type="match status" value="1"/>
</dbReference>
<evidence type="ECO:0000256" key="3">
    <source>
        <dbReference type="ARBA" id="ARBA00004300"/>
    </source>
</evidence>
<keyword evidence="5" id="KW-0158">Chromosome</keyword>
<feature type="domain" description="BRCT" evidence="16">
    <location>
        <begin position="1424"/>
        <end position="1506"/>
    </location>
</feature>
<evidence type="ECO:0000256" key="9">
    <source>
        <dbReference type="ARBA" id="ARBA00022763"/>
    </source>
</evidence>
<evidence type="ECO:0000259" key="16">
    <source>
        <dbReference type="PROSITE" id="PS50172"/>
    </source>
</evidence>
<dbReference type="InterPro" id="IPR049936">
    <property type="entry name" value="TopBP1_BRCT_8"/>
</dbReference>
<comment type="similarity">
    <text evidence="14">Belongs to the TOPBP1 family.</text>
</comment>
<feature type="compositionally biased region" description="Polar residues" evidence="15">
    <location>
        <begin position="863"/>
        <end position="873"/>
    </location>
</feature>
<reference evidence="17 18" key="1">
    <citation type="journal article" date="2017" name="Nat. Ecol. Evol.">
        <title>Scallop genome provides insights into evolution of bilaterian karyotype and development.</title>
        <authorList>
            <person name="Wang S."/>
            <person name="Zhang J."/>
            <person name="Jiao W."/>
            <person name="Li J."/>
            <person name="Xun X."/>
            <person name="Sun Y."/>
            <person name="Guo X."/>
            <person name="Huan P."/>
            <person name="Dong B."/>
            <person name="Zhang L."/>
            <person name="Hu X."/>
            <person name="Sun X."/>
            <person name="Wang J."/>
            <person name="Zhao C."/>
            <person name="Wang Y."/>
            <person name="Wang D."/>
            <person name="Huang X."/>
            <person name="Wang R."/>
            <person name="Lv J."/>
            <person name="Li Y."/>
            <person name="Zhang Z."/>
            <person name="Liu B."/>
            <person name="Lu W."/>
            <person name="Hui Y."/>
            <person name="Liang J."/>
            <person name="Zhou Z."/>
            <person name="Hou R."/>
            <person name="Li X."/>
            <person name="Liu Y."/>
            <person name="Li H."/>
            <person name="Ning X."/>
            <person name="Lin Y."/>
            <person name="Zhao L."/>
            <person name="Xing Q."/>
            <person name="Dou J."/>
            <person name="Li Y."/>
            <person name="Mao J."/>
            <person name="Guo H."/>
            <person name="Dou H."/>
            <person name="Li T."/>
            <person name="Mu C."/>
            <person name="Jiang W."/>
            <person name="Fu Q."/>
            <person name="Fu X."/>
            <person name="Miao Y."/>
            <person name="Liu J."/>
            <person name="Yu Q."/>
            <person name="Li R."/>
            <person name="Liao H."/>
            <person name="Li X."/>
            <person name="Kong Y."/>
            <person name="Jiang Z."/>
            <person name="Chourrout D."/>
            <person name="Li R."/>
            <person name="Bao Z."/>
        </authorList>
    </citation>
    <scope>NUCLEOTIDE SEQUENCE [LARGE SCALE GENOMIC DNA]</scope>
    <source>
        <strain evidence="17 18">PY_sf001</strain>
    </source>
</reference>
<dbReference type="GO" id="GO:0005694">
    <property type="term" value="C:chromosome"/>
    <property type="evidence" value="ECO:0007669"/>
    <property type="project" value="UniProtKB-SubCell"/>
</dbReference>
<dbReference type="PANTHER" id="PTHR13561:SF20">
    <property type="entry name" value="DNA TOPOISOMERASE 2-BINDING PROTEIN 1"/>
    <property type="match status" value="1"/>
</dbReference>
<dbReference type="FunFam" id="3.40.50.10190:FF:000028">
    <property type="entry name" value="DNA topoisomerase 2-binding protein 1 isoform X1"/>
    <property type="match status" value="1"/>
</dbReference>
<dbReference type="InterPro" id="IPR049542">
    <property type="entry name" value="TopBP1-like_BRCT0"/>
</dbReference>
<dbReference type="Pfam" id="PF00533">
    <property type="entry name" value="BRCT"/>
    <property type="match status" value="4"/>
</dbReference>
<dbReference type="GO" id="GO:0006270">
    <property type="term" value="P:DNA replication initiation"/>
    <property type="evidence" value="ECO:0007669"/>
    <property type="project" value="TreeGrafter"/>
</dbReference>
<feature type="region of interest" description="Disordered" evidence="15">
    <location>
        <begin position="1650"/>
        <end position="1677"/>
    </location>
</feature>